<dbReference type="KEGG" id="tfa:BW733_07775"/>
<organism evidence="5 6">
    <name type="scientific">Tessaracoccus flavescens</name>
    <dbReference type="NCBI Taxonomy" id="399497"/>
    <lineage>
        <taxon>Bacteria</taxon>
        <taxon>Bacillati</taxon>
        <taxon>Actinomycetota</taxon>
        <taxon>Actinomycetes</taxon>
        <taxon>Propionibacteriales</taxon>
        <taxon>Propionibacteriaceae</taxon>
        <taxon>Tessaracoccus</taxon>
    </lineage>
</organism>
<feature type="domain" description="HTH hxlR-type" evidence="4">
    <location>
        <begin position="10"/>
        <end position="108"/>
    </location>
</feature>
<dbReference type="Gene3D" id="3.30.1050.10">
    <property type="entry name" value="SCP2 sterol-binding domain"/>
    <property type="match status" value="1"/>
</dbReference>
<evidence type="ECO:0000256" key="1">
    <source>
        <dbReference type="ARBA" id="ARBA00023015"/>
    </source>
</evidence>
<dbReference type="STRING" id="399497.BW733_07775"/>
<sequence length="214" mass="22801">MAARGYGQYCGLSRALELLGERWGLLIVRDLLSGPHRFADLEASLVGIPTSVLTNRLKELETAGLITRVPVHTPRRGTAYTLTDDGLALEPTLVELGRWGSSRMGGPRDGEVVTAESLAMALRTTFRPERAAGMDRELGLVMGDIVLTVTIRGADLDVTVGGAATPASVLHATPQIKRLIDGDLTPEEAVAEGVVRVDGDPSALDDFASVFRLD</sequence>
<name>A0A1Q2CXG7_9ACTN</name>
<protein>
    <recommendedName>
        <fullName evidence="4">HTH hxlR-type domain-containing protein</fullName>
    </recommendedName>
</protein>
<dbReference type="Proteomes" id="UP000188235">
    <property type="component" value="Chromosome"/>
</dbReference>
<dbReference type="PROSITE" id="PS51118">
    <property type="entry name" value="HTH_HXLR"/>
    <property type="match status" value="1"/>
</dbReference>
<dbReference type="PANTHER" id="PTHR33204:SF18">
    <property type="entry name" value="TRANSCRIPTIONAL REGULATORY PROTEIN"/>
    <property type="match status" value="1"/>
</dbReference>
<proteinExistence type="predicted"/>
<dbReference type="Pfam" id="PF01638">
    <property type="entry name" value="HxlR"/>
    <property type="match status" value="1"/>
</dbReference>
<dbReference type="InterPro" id="IPR036390">
    <property type="entry name" value="WH_DNA-bd_sf"/>
</dbReference>
<evidence type="ECO:0000256" key="2">
    <source>
        <dbReference type="ARBA" id="ARBA00023125"/>
    </source>
</evidence>
<dbReference type="RefSeq" id="WP_077349377.1">
    <property type="nucleotide sequence ID" value="NZ_CP019607.1"/>
</dbReference>
<evidence type="ECO:0000259" key="4">
    <source>
        <dbReference type="PROSITE" id="PS51118"/>
    </source>
</evidence>
<dbReference type="EMBL" id="CP019607">
    <property type="protein sequence ID" value="AQP50741.1"/>
    <property type="molecule type" value="Genomic_DNA"/>
</dbReference>
<dbReference type="InterPro" id="IPR036527">
    <property type="entry name" value="SCP2_sterol-bd_dom_sf"/>
</dbReference>
<reference evidence="5 6" key="1">
    <citation type="journal article" date="2008" name="Int. J. Syst. Evol. Microbiol.">
        <title>Tessaracoccus flavescens sp. nov., isolated from marine sediment.</title>
        <authorList>
            <person name="Lee D.W."/>
            <person name="Lee S.D."/>
        </authorList>
    </citation>
    <scope>NUCLEOTIDE SEQUENCE [LARGE SCALE GENOMIC DNA]</scope>
    <source>
        <strain evidence="5 6">SST-39T</strain>
    </source>
</reference>
<dbReference type="SUPFAM" id="SSF46785">
    <property type="entry name" value="Winged helix' DNA-binding domain"/>
    <property type="match status" value="1"/>
</dbReference>
<keyword evidence="6" id="KW-1185">Reference proteome</keyword>
<dbReference type="PANTHER" id="PTHR33204">
    <property type="entry name" value="TRANSCRIPTIONAL REGULATOR, MARR FAMILY"/>
    <property type="match status" value="1"/>
</dbReference>
<evidence type="ECO:0000256" key="3">
    <source>
        <dbReference type="ARBA" id="ARBA00023163"/>
    </source>
</evidence>
<dbReference type="InterPro" id="IPR011991">
    <property type="entry name" value="ArsR-like_HTH"/>
</dbReference>
<dbReference type="SUPFAM" id="SSF55718">
    <property type="entry name" value="SCP-like"/>
    <property type="match status" value="1"/>
</dbReference>
<keyword evidence="3" id="KW-0804">Transcription</keyword>
<dbReference type="AlphaFoldDB" id="A0A1Q2CXG7"/>
<dbReference type="CDD" id="cd00090">
    <property type="entry name" value="HTH_ARSR"/>
    <property type="match status" value="1"/>
</dbReference>
<dbReference type="OrthoDB" id="9792527at2"/>
<evidence type="ECO:0000313" key="5">
    <source>
        <dbReference type="EMBL" id="AQP50741.1"/>
    </source>
</evidence>
<keyword evidence="1" id="KW-0805">Transcription regulation</keyword>
<gene>
    <name evidence="5" type="ORF">BW733_07775</name>
</gene>
<dbReference type="InterPro" id="IPR002577">
    <property type="entry name" value="HTH_HxlR"/>
</dbReference>
<dbReference type="GO" id="GO:0003677">
    <property type="term" value="F:DNA binding"/>
    <property type="evidence" value="ECO:0007669"/>
    <property type="project" value="UniProtKB-KW"/>
</dbReference>
<dbReference type="InterPro" id="IPR036388">
    <property type="entry name" value="WH-like_DNA-bd_sf"/>
</dbReference>
<dbReference type="Gene3D" id="1.10.10.10">
    <property type="entry name" value="Winged helix-like DNA-binding domain superfamily/Winged helix DNA-binding domain"/>
    <property type="match status" value="1"/>
</dbReference>
<evidence type="ECO:0000313" key="6">
    <source>
        <dbReference type="Proteomes" id="UP000188235"/>
    </source>
</evidence>
<keyword evidence="2" id="KW-0238">DNA-binding</keyword>
<accession>A0A1Q2CXG7</accession>